<sequence length="184" mass="19455">MQNSPDDISCQILRKLIVLLEKQPDAAPEICSFLLREGLFEIEIAALVGGAPPRTLDLVQIAHDVVLTADRISQAGAGKDGAPAMAEPAGSEDGASQPSPPIHASDFMPLPIQAAKMKAAPATAIGAPTKTISTSVSDIAPRPHEAGQLHHRNGDASARTKSTTSRRSHNEGRLLHEKRFRPVA</sequence>
<reference evidence="3 4" key="3">
    <citation type="submission" date="2020-08" db="EMBL/GenBank/DDBJ databases">
        <title>Genomic Encyclopedia of Type Strains, Phase IV (KMG-IV): sequencing the most valuable type-strain genomes for metagenomic binning, comparative biology and taxonomic classification.</title>
        <authorList>
            <person name="Goeker M."/>
        </authorList>
    </citation>
    <scope>NUCLEOTIDE SEQUENCE [LARGE SCALE GENOMIC DNA]</scope>
    <source>
        <strain evidence="3 4">DSM 24105</strain>
    </source>
</reference>
<evidence type="ECO:0000313" key="4">
    <source>
        <dbReference type="Proteomes" id="UP000517759"/>
    </source>
</evidence>
<name>A0A7W6F768_9HYPH</name>
<protein>
    <submittedName>
        <fullName evidence="3">Uncharacterized protein</fullName>
    </submittedName>
</protein>
<comment type="caution">
    <text evidence="3">The sequence shown here is derived from an EMBL/GenBank/DDBJ whole genome shotgun (WGS) entry which is preliminary data.</text>
</comment>
<evidence type="ECO:0000313" key="2">
    <source>
        <dbReference type="EMBL" id="GLS45700.1"/>
    </source>
</evidence>
<dbReference type="Proteomes" id="UP001156881">
    <property type="component" value="Unassembled WGS sequence"/>
</dbReference>
<dbReference type="Proteomes" id="UP000517759">
    <property type="component" value="Unassembled WGS sequence"/>
</dbReference>
<keyword evidence="5" id="KW-1185">Reference proteome</keyword>
<dbReference type="EMBL" id="BSPG01000026">
    <property type="protein sequence ID" value="GLS45700.1"/>
    <property type="molecule type" value="Genomic_DNA"/>
</dbReference>
<reference evidence="2" key="1">
    <citation type="journal article" date="2014" name="Int. J. Syst. Evol. Microbiol.">
        <title>Complete genome of a new Firmicutes species belonging to the dominant human colonic microbiota ('Ruminococcus bicirculans') reveals two chromosomes and a selective capacity to utilize plant glucans.</title>
        <authorList>
            <consortium name="NISC Comparative Sequencing Program"/>
            <person name="Wegmann U."/>
            <person name="Louis P."/>
            <person name="Goesmann A."/>
            <person name="Henrissat B."/>
            <person name="Duncan S.H."/>
            <person name="Flint H.J."/>
        </authorList>
    </citation>
    <scope>NUCLEOTIDE SEQUENCE</scope>
    <source>
        <strain evidence="2">NBRC 107710</strain>
    </source>
</reference>
<evidence type="ECO:0000256" key="1">
    <source>
        <dbReference type="SAM" id="MobiDB-lite"/>
    </source>
</evidence>
<dbReference type="AlphaFoldDB" id="A0A7W6F768"/>
<proteinExistence type="predicted"/>
<dbReference type="RefSeq" id="WP_183505619.1">
    <property type="nucleotide sequence ID" value="NZ_BSPG01000026.1"/>
</dbReference>
<evidence type="ECO:0000313" key="5">
    <source>
        <dbReference type="Proteomes" id="UP001156881"/>
    </source>
</evidence>
<feature type="compositionally biased region" description="Basic and acidic residues" evidence="1">
    <location>
        <begin position="141"/>
        <end position="154"/>
    </location>
</feature>
<reference evidence="2" key="4">
    <citation type="submission" date="2023-01" db="EMBL/GenBank/DDBJ databases">
        <title>Draft genome sequence of Methylobacterium brachythecii strain NBRC 107710.</title>
        <authorList>
            <person name="Sun Q."/>
            <person name="Mori K."/>
        </authorList>
    </citation>
    <scope>NUCLEOTIDE SEQUENCE</scope>
    <source>
        <strain evidence="2">NBRC 107710</strain>
    </source>
</reference>
<evidence type="ECO:0000313" key="3">
    <source>
        <dbReference type="EMBL" id="MBB3903064.1"/>
    </source>
</evidence>
<feature type="compositionally biased region" description="Basic and acidic residues" evidence="1">
    <location>
        <begin position="168"/>
        <end position="177"/>
    </location>
</feature>
<gene>
    <name evidence="2" type="ORF">GCM10007884_36910</name>
    <name evidence="3" type="ORF">GGR33_002566</name>
</gene>
<dbReference type="EMBL" id="JACIDN010000004">
    <property type="protein sequence ID" value="MBB3903064.1"/>
    <property type="molecule type" value="Genomic_DNA"/>
</dbReference>
<feature type="region of interest" description="Disordered" evidence="1">
    <location>
        <begin position="76"/>
        <end position="106"/>
    </location>
</feature>
<organism evidence="3 4">
    <name type="scientific">Methylobacterium brachythecii</name>
    <dbReference type="NCBI Taxonomy" id="1176177"/>
    <lineage>
        <taxon>Bacteria</taxon>
        <taxon>Pseudomonadati</taxon>
        <taxon>Pseudomonadota</taxon>
        <taxon>Alphaproteobacteria</taxon>
        <taxon>Hyphomicrobiales</taxon>
        <taxon>Methylobacteriaceae</taxon>
        <taxon>Methylobacterium</taxon>
    </lineage>
</organism>
<reference evidence="5" key="2">
    <citation type="journal article" date="2019" name="Int. J. Syst. Evol. Microbiol.">
        <title>The Global Catalogue of Microorganisms (GCM) 10K type strain sequencing project: providing services to taxonomists for standard genome sequencing and annotation.</title>
        <authorList>
            <consortium name="The Broad Institute Genomics Platform"/>
            <consortium name="The Broad Institute Genome Sequencing Center for Infectious Disease"/>
            <person name="Wu L."/>
            <person name="Ma J."/>
        </authorList>
    </citation>
    <scope>NUCLEOTIDE SEQUENCE [LARGE SCALE GENOMIC DNA]</scope>
    <source>
        <strain evidence="5">NBRC 107710</strain>
    </source>
</reference>
<feature type="region of interest" description="Disordered" evidence="1">
    <location>
        <begin position="133"/>
        <end position="184"/>
    </location>
</feature>
<accession>A0A7W6F768</accession>